<evidence type="ECO:0000313" key="19">
    <source>
        <dbReference type="WBParaSite" id="TCONS_00003115.p1"/>
    </source>
</evidence>
<dbReference type="InterPro" id="IPR023415">
    <property type="entry name" value="LDLR_class-A_CS"/>
</dbReference>
<dbReference type="Pfam" id="PF00057">
    <property type="entry name" value="Ldl_recept_a"/>
    <property type="match status" value="1"/>
</dbReference>
<keyword evidence="8 15" id="KW-1133">Transmembrane helix</keyword>
<dbReference type="PROSITE" id="PS50068">
    <property type="entry name" value="LDLRA_2"/>
    <property type="match status" value="1"/>
</dbReference>
<organism evidence="18 19">
    <name type="scientific">Strongyloides stercoralis</name>
    <name type="common">Threadworm</name>
    <dbReference type="NCBI Taxonomy" id="6248"/>
    <lineage>
        <taxon>Eukaryota</taxon>
        <taxon>Metazoa</taxon>
        <taxon>Ecdysozoa</taxon>
        <taxon>Nematoda</taxon>
        <taxon>Chromadorea</taxon>
        <taxon>Rhabditida</taxon>
        <taxon>Tylenchina</taxon>
        <taxon>Panagrolaimomorpha</taxon>
        <taxon>Strongyloidoidea</taxon>
        <taxon>Strongyloididae</taxon>
        <taxon>Strongyloides</taxon>
    </lineage>
</organism>
<dbReference type="SMART" id="SM00192">
    <property type="entry name" value="LDLa"/>
    <property type="match status" value="2"/>
</dbReference>
<evidence type="ECO:0000256" key="15">
    <source>
        <dbReference type="SAM" id="Phobius"/>
    </source>
</evidence>
<dbReference type="GO" id="GO:0005041">
    <property type="term" value="F:low-density lipoprotein particle receptor activity"/>
    <property type="evidence" value="ECO:0007669"/>
    <property type="project" value="TreeGrafter"/>
</dbReference>
<feature type="domain" description="EGF-like" evidence="17">
    <location>
        <begin position="1537"/>
        <end position="1575"/>
    </location>
</feature>
<feature type="disulfide bond" evidence="13">
    <location>
        <begin position="1640"/>
        <end position="1649"/>
    </location>
</feature>
<keyword evidence="6 16" id="KW-0732">Signal</keyword>
<dbReference type="Gene3D" id="2.10.25.10">
    <property type="entry name" value="Laminin"/>
    <property type="match status" value="9"/>
</dbReference>
<feature type="disulfide bond" evidence="13">
    <location>
        <begin position="1794"/>
        <end position="1803"/>
    </location>
</feature>
<feature type="domain" description="EGF-like" evidence="17">
    <location>
        <begin position="1882"/>
        <end position="1921"/>
    </location>
</feature>
<dbReference type="InterPro" id="IPR002172">
    <property type="entry name" value="LDrepeatLR_classA_rpt"/>
</dbReference>
<dbReference type="Pfam" id="PF00058">
    <property type="entry name" value="Ldl_recept_b"/>
    <property type="match status" value="2"/>
</dbReference>
<keyword evidence="18" id="KW-1185">Reference proteome</keyword>
<evidence type="ECO:0000259" key="17">
    <source>
        <dbReference type="PROSITE" id="PS50026"/>
    </source>
</evidence>
<feature type="disulfide bond" evidence="13">
    <location>
        <begin position="1583"/>
        <end position="1600"/>
    </location>
</feature>
<name>A0AAF5CXE4_STRER</name>
<dbReference type="FunFam" id="2.120.10.30:FF:000241">
    <property type="entry name" value="Low-density lipoprotein receptor-related protein 6"/>
    <property type="match status" value="1"/>
</dbReference>
<dbReference type="PROSITE" id="PS51120">
    <property type="entry name" value="LDLRB"/>
    <property type="match status" value="3"/>
</dbReference>
<feature type="domain" description="EGF-like" evidence="17">
    <location>
        <begin position="1686"/>
        <end position="1722"/>
    </location>
</feature>
<dbReference type="WBParaSite" id="TCONS_00003115.p1">
    <property type="protein sequence ID" value="TCONS_00003115.p1"/>
    <property type="gene ID" value="XLOC_002871"/>
</dbReference>
<dbReference type="SUPFAM" id="SSF57196">
    <property type="entry name" value="EGF/Laminin"/>
    <property type="match status" value="2"/>
</dbReference>
<evidence type="ECO:0000256" key="7">
    <source>
        <dbReference type="ARBA" id="ARBA00022737"/>
    </source>
</evidence>
<keyword evidence="10 13" id="KW-1015">Disulfide bond</keyword>
<dbReference type="InterPro" id="IPR000742">
    <property type="entry name" value="EGF"/>
</dbReference>
<dbReference type="PANTHER" id="PTHR22722">
    <property type="entry name" value="LOW-DENSITY LIPOPROTEIN RECEPTOR-RELATED PROTEIN 2-RELATED"/>
    <property type="match status" value="1"/>
</dbReference>
<evidence type="ECO:0000256" key="16">
    <source>
        <dbReference type="SAM" id="SignalP"/>
    </source>
</evidence>
<dbReference type="SUPFAM" id="SSF57184">
    <property type="entry name" value="Growth factor receptor domain"/>
    <property type="match status" value="2"/>
</dbReference>
<evidence type="ECO:0000256" key="8">
    <source>
        <dbReference type="ARBA" id="ARBA00022989"/>
    </source>
</evidence>
<dbReference type="GO" id="GO:0006897">
    <property type="term" value="P:endocytosis"/>
    <property type="evidence" value="ECO:0007669"/>
    <property type="project" value="UniProtKB-KW"/>
</dbReference>
<dbReference type="CDD" id="cd00112">
    <property type="entry name" value="LDLa"/>
    <property type="match status" value="1"/>
</dbReference>
<evidence type="ECO:0000256" key="10">
    <source>
        <dbReference type="ARBA" id="ARBA00023157"/>
    </source>
</evidence>
<feature type="disulfide bond" evidence="13">
    <location>
        <begin position="1832"/>
        <end position="1841"/>
    </location>
</feature>
<feature type="domain" description="EGF-like" evidence="17">
    <location>
        <begin position="1576"/>
        <end position="1612"/>
    </location>
</feature>
<dbReference type="InterPro" id="IPR000033">
    <property type="entry name" value="LDLR_classB_rpt"/>
</dbReference>
<evidence type="ECO:0000313" key="18">
    <source>
        <dbReference type="Proteomes" id="UP000035681"/>
    </source>
</evidence>
<dbReference type="Gene3D" id="4.10.400.10">
    <property type="entry name" value="Low-density Lipoprotein Receptor"/>
    <property type="match status" value="1"/>
</dbReference>
<evidence type="ECO:0000256" key="3">
    <source>
        <dbReference type="ARBA" id="ARBA00022536"/>
    </source>
</evidence>
<feature type="disulfide bond" evidence="13">
    <location>
        <begin position="1911"/>
        <end position="1920"/>
    </location>
</feature>
<feature type="transmembrane region" description="Helical" evidence="15">
    <location>
        <begin position="1947"/>
        <end position="1972"/>
    </location>
</feature>
<dbReference type="Gene3D" id="2.120.10.30">
    <property type="entry name" value="TolB, C-terminal domain"/>
    <property type="match status" value="4"/>
</dbReference>
<dbReference type="PROSITE" id="PS50026">
    <property type="entry name" value="EGF_3"/>
    <property type="match status" value="7"/>
</dbReference>
<dbReference type="InterPro" id="IPR036055">
    <property type="entry name" value="LDL_receptor-like_sf"/>
</dbReference>
<dbReference type="SUPFAM" id="SSF57424">
    <property type="entry name" value="LDL receptor-like module"/>
    <property type="match status" value="1"/>
</dbReference>
<feature type="domain" description="EGF-like" evidence="17">
    <location>
        <begin position="1805"/>
        <end position="1842"/>
    </location>
</feature>
<evidence type="ECO:0000256" key="2">
    <source>
        <dbReference type="ARBA" id="ARBA00004308"/>
    </source>
</evidence>
<dbReference type="SUPFAM" id="SSF82171">
    <property type="entry name" value="DPP6 N-terminal domain-like"/>
    <property type="match status" value="1"/>
</dbReference>
<reference evidence="19" key="1">
    <citation type="submission" date="2024-02" db="UniProtKB">
        <authorList>
            <consortium name="WormBaseParasite"/>
        </authorList>
    </citation>
    <scope>IDENTIFICATION</scope>
</reference>
<dbReference type="GO" id="GO:0005886">
    <property type="term" value="C:plasma membrane"/>
    <property type="evidence" value="ECO:0007669"/>
    <property type="project" value="TreeGrafter"/>
</dbReference>
<keyword evidence="4" id="KW-0254">Endocytosis</keyword>
<feature type="repeat" description="LDL-receptor class B" evidence="14">
    <location>
        <begin position="239"/>
        <end position="287"/>
    </location>
</feature>
<feature type="domain" description="EGF-like" evidence="17">
    <location>
        <begin position="1614"/>
        <end position="1650"/>
    </location>
</feature>
<dbReference type="SMART" id="SM00181">
    <property type="entry name" value="EGF"/>
    <property type="match status" value="17"/>
</dbReference>
<feature type="repeat" description="LDL-receptor class B" evidence="14">
    <location>
        <begin position="288"/>
        <end position="332"/>
    </location>
</feature>
<evidence type="ECO:0000256" key="9">
    <source>
        <dbReference type="ARBA" id="ARBA00023136"/>
    </source>
</evidence>
<evidence type="ECO:0000256" key="12">
    <source>
        <dbReference type="ARBA" id="ARBA00023180"/>
    </source>
</evidence>
<feature type="signal peptide" evidence="16">
    <location>
        <begin position="1"/>
        <end position="30"/>
    </location>
</feature>
<feature type="disulfide bond" evidence="13">
    <location>
        <begin position="1565"/>
        <end position="1574"/>
    </location>
</feature>
<feature type="chain" id="PRO_5042116350" description="EGF-like domain-containing protein" evidence="16">
    <location>
        <begin position="31"/>
        <end position="2075"/>
    </location>
</feature>
<accession>A0AAF5CXE4</accession>
<evidence type="ECO:0000256" key="11">
    <source>
        <dbReference type="ARBA" id="ARBA00023170"/>
    </source>
</evidence>
<dbReference type="PANTHER" id="PTHR22722:SF14">
    <property type="entry name" value="MEGALIN, ISOFORM A"/>
    <property type="match status" value="1"/>
</dbReference>
<proteinExistence type="predicted"/>
<dbReference type="AlphaFoldDB" id="A0AAF5CXE4"/>
<evidence type="ECO:0000256" key="1">
    <source>
        <dbReference type="ARBA" id="ARBA00004167"/>
    </source>
</evidence>
<dbReference type="Pfam" id="PF25024">
    <property type="entry name" value="EGF_TEN"/>
    <property type="match status" value="1"/>
</dbReference>
<feature type="disulfide bond" evidence="13">
    <location>
        <begin position="1602"/>
        <end position="1611"/>
    </location>
</feature>
<feature type="disulfide bond" evidence="13">
    <location>
        <begin position="1618"/>
        <end position="1628"/>
    </location>
</feature>
<dbReference type="PROSITE" id="PS00022">
    <property type="entry name" value="EGF_1"/>
    <property type="match status" value="7"/>
</dbReference>
<sequence>MIKTHEKNKSYIWKTTSLILFILNIKFCHSLSNENCGSTGGVCSNNNNKPSCYFGACSQLCNVNEKNISCSCDKGYYLLKDNFTCKSVSLSHPLLIYAASFEIRLINLEKMSPIPKTAVIPHHMASSVSLLSNVRNTVALDYYYEDPNNITIFWVDIKRNSINSGRLNKGLLVDVKPIITFGIHTPEGIAVDWIVKNIYWVDSKLDQIFVSDFNGKFVTTILSANVSNPRGIAVDPSLGYLFWSDWDVKNPRIERSNMDGSDRITIYKSNSSSEDGWINSISLDYMAKRIYWVDAKSDKILSTDYDGNDMKKIFNDSMFIEHPFGVEVFENHVYWGDWKTFSIYRANKWNGSHIEVVDIRPFGIPLGIRIIHPTRQNKMIKNPCKNNGGCSHICLIKTTNSRTCKCPHMMVIDESGVNCKMANLSILMVKGNDLYMYDLEYNTSIRYPFLNLYNEKIVDFTIDTVRNITYWIGSKSNNIQGVNYVQSHPSSKIIGGLRDSKYNEKYVSLNVDLVTGLIYYITKTLNYTSFNVINPVNGFDKLLFDNNVYKFIKNPEKLIVAYKKGFLMWFDTGYDNFKIFKASLDGGNVEEVKIIDNNRGNFISSASIDPNNDYIIYSNNTNESYVILLKNGSIKKINFNNYNNQKISSISFLESKSSFLCYNINEKKLVIMRMDNNFIVTNIDQVIEIESDTIDSHNLIRIIDKTPNDIINERDVNCEKLNCSQICIRINNNLSDRKCLCGDGFMVKENKCYLKSDTFIGVNNNSQVVLVNGKNSSDIDIIIKLPGEAHNLIPTSISFDLKSSILYFIDNKTLSLWMFDLYNNSATQLLVNSPHAQMKAVAADPINGLIYISSILHDEKEKYSIVEYLDPKRIDLRNVILKIKNDSIFDLFIDYKRGILIIITLNITKYKFYIWTSDLDGSNLKFLYGSYKFKTPPKNIFFLTTKSSIIGLNDNNKWESFDYRTLKVFRDEKFADSTLNKYILSRMRNNDFIDIDYASVPITNKWIKINKCEDNNGGCEEVCFHKNSDKTSCACVFSKLDKFNKSCETYPAYIAYSLGIQIDFAPIFGDTETLRLSNEAFLEAGSMKKALKTIEATDSINNAYGLTVDMEEKQYIIADNGAHRIAAVTFDGMDNYIVSEYVGPVEGVAFDPIERNIYFTSRNTIQKVSFLSTNITQYPVESEIILKLGKRDKLRGIAIDGCRKIIFYCNYREDSPSIEKVTFSGYKREKIVKNKILSPTFLTIDYKSVKLYWVDSQLNKIERMDFDGSNRENILLSNDNVTIKNQSEIKEDNGIHPYGIALYENYIYITDWKQRSVIMIDKITGGRSHIISKNFYLQPFGLTVVAKEVNDCGIDACTINNNLGCQDVCRLTASGIPHCSCNGERILLPDNKTCTDDYYNKCSKNQFTCQSTLTCIPYINVCDGIKDCQNGEDEIVEFCSERVCRDGYYSCGNGRCVDDLSQCDKIFQCEGNFFNGNDCTCEPGYIFDKNKRLCTLIRIDYRRKEKCGNYTCLNGGICDKKKNECLCPGGISGKNCENDPCYNRCLNKGICTMSTKGTPSPHCDCPIEYHGERCEKLKCAGRCSKNGICVVNEITGLPQCHCNIGWSGDNCEKSESVCKNFCFNGGHCLEAHNNLPYCNCPRYYNGLQCENCITRDNIPLECKNGGHCIDRSYCKCASGYNGLNCEVNICQFHCFNDGKCSTDENGKPSCECLPSYYGDRCENSICDTKDDPCNENGLCLPIPNIVSKKNYTCLCNSRFEGEDCSKKIGVHEYCINSLNILPILESPDEVECECLPGYTGSRCEIPEPCTNYCKNSGKCSYDYETGKSICNCVKGTAGPRCEIITAKNCSDIECKNGGLCGVSFNKNVECYCQLGWSGFDCTLPTCYDYCQNNGECHIFDNGFESTPYCKCKDGWFGIHCTSNLDLNPENKKPFNLNDNNEMKFSKWLYLFTYLLFAAFIIGIIFILFSYFYRKISVTKLFSHRRLHNPLNIGCEMEEFNNEAFMLGEEAMEMPIEDERINFSTPINGNVYNNTVFVMSDLDMRLRGQNITSKPEAEELLHLKVDENTSDDKIFK</sequence>
<dbReference type="Proteomes" id="UP000035681">
    <property type="component" value="Unplaced"/>
</dbReference>
<feature type="disulfide bond" evidence="13">
    <location>
        <begin position="1813"/>
        <end position="1830"/>
    </location>
</feature>
<dbReference type="InterPro" id="IPR011042">
    <property type="entry name" value="6-blade_b-propeller_TolB-like"/>
</dbReference>
<dbReference type="PROSITE" id="PS01186">
    <property type="entry name" value="EGF_2"/>
    <property type="match status" value="3"/>
</dbReference>
<evidence type="ECO:0000256" key="14">
    <source>
        <dbReference type="PROSITE-ProRule" id="PRU00461"/>
    </source>
</evidence>
<keyword evidence="12" id="KW-0325">Glycoprotein</keyword>
<feature type="domain" description="EGF-like" evidence="17">
    <location>
        <begin position="1760"/>
        <end position="1804"/>
    </location>
</feature>
<protein>
    <recommendedName>
        <fullName evidence="17">EGF-like domain-containing protein</fullName>
    </recommendedName>
</protein>
<evidence type="ECO:0000256" key="5">
    <source>
        <dbReference type="ARBA" id="ARBA00022692"/>
    </source>
</evidence>
<keyword evidence="5 15" id="KW-0812">Transmembrane</keyword>
<feature type="disulfide bond" evidence="13">
    <location>
        <begin position="1712"/>
        <end position="1721"/>
    </location>
</feature>
<feature type="disulfide bond" evidence="13">
    <location>
        <begin position="1886"/>
        <end position="1896"/>
    </location>
</feature>
<keyword evidence="9 15" id="KW-0472">Membrane</keyword>
<evidence type="ECO:0000256" key="13">
    <source>
        <dbReference type="PROSITE-ProRule" id="PRU00076"/>
    </source>
</evidence>
<feature type="disulfide bond" evidence="13">
    <location>
        <begin position="1690"/>
        <end position="1700"/>
    </location>
</feature>
<feature type="disulfide bond" evidence="13">
    <location>
        <begin position="1541"/>
        <end position="1551"/>
    </location>
</feature>
<dbReference type="InterPro" id="IPR051221">
    <property type="entry name" value="LDLR-related"/>
</dbReference>
<feature type="disulfide bond" evidence="13">
    <location>
        <begin position="1809"/>
        <end position="1819"/>
    </location>
</feature>
<keyword evidence="11" id="KW-0675">Receptor</keyword>
<dbReference type="InterPro" id="IPR009030">
    <property type="entry name" value="Growth_fac_rcpt_cys_sf"/>
</dbReference>
<evidence type="ECO:0000256" key="6">
    <source>
        <dbReference type="ARBA" id="ARBA00022729"/>
    </source>
</evidence>
<dbReference type="SUPFAM" id="SSF63825">
    <property type="entry name" value="YWTD domain"/>
    <property type="match status" value="3"/>
</dbReference>
<keyword evidence="3 13" id="KW-0245">EGF-like domain</keyword>
<dbReference type="GO" id="GO:0043235">
    <property type="term" value="C:receptor complex"/>
    <property type="evidence" value="ECO:0007669"/>
    <property type="project" value="TreeGrafter"/>
</dbReference>
<evidence type="ECO:0000256" key="4">
    <source>
        <dbReference type="ARBA" id="ARBA00022583"/>
    </source>
</evidence>
<comment type="subcellular location">
    <subcellularLocation>
        <location evidence="2">Endomembrane system</location>
    </subcellularLocation>
    <subcellularLocation>
        <location evidence="1">Membrane</location>
        <topology evidence="1">Single-pass membrane protein</topology>
    </subcellularLocation>
</comment>
<dbReference type="PROSITE" id="PS01209">
    <property type="entry name" value="LDLRA_1"/>
    <property type="match status" value="1"/>
</dbReference>
<keyword evidence="7" id="KW-0677">Repeat</keyword>
<comment type="caution">
    <text evidence="13">Lacks conserved residue(s) required for the propagation of feature annotation.</text>
</comment>
<feature type="repeat" description="LDL-receptor class B" evidence="14">
    <location>
        <begin position="196"/>
        <end position="238"/>
    </location>
</feature>
<dbReference type="SMART" id="SM00135">
    <property type="entry name" value="LY"/>
    <property type="match status" value="11"/>
</dbReference>
<feature type="disulfide bond" evidence="13">
    <location>
        <begin position="1579"/>
        <end position="1589"/>
    </location>
</feature>